<reference evidence="2" key="1">
    <citation type="journal article" date="2007" name="Mol. Phylogenet. Evol.">
        <title>Mitochondrial genome structure and evolution in the living fossil vampire squid, Vampyroteuthis infernalis, and extant cephalopods.</title>
        <authorList>
            <person name="Yokobori S."/>
            <person name="Lindsay D.J."/>
            <person name="Yoshida M."/>
            <person name="Tsuchiya K."/>
            <person name="Yamagishi A."/>
            <person name="Maruyama T."/>
            <person name="Oshima T."/>
        </authorList>
    </citation>
    <scope>NUCLEOTIDE SEQUENCE</scope>
</reference>
<feature type="transmembrane region" description="Helical" evidence="1">
    <location>
        <begin position="28"/>
        <end position="49"/>
    </location>
</feature>
<sequence length="168" mass="19675">MSLMLLSSLSFCISSISMMVIQPLSLGFMVMLLSIMSSMLISFIIFSWYGYLLFLIYIGGLLVMFMYVISLIPNLIFMSNKVIWVFSFFFFLFMLMNYFIMKSSDVYELKMLKYMSMDNIGLGNSGFIMLNNNFFCYMMMSIILLFVLISVVKICYYCEGPLRVFKFK</sequence>
<accession>A7BG43</accession>
<keyword evidence="1" id="KW-1133">Transmembrane helix</keyword>
<evidence type="ECO:0000256" key="1">
    <source>
        <dbReference type="SAM" id="Phobius"/>
    </source>
</evidence>
<dbReference type="EMBL" id="AB266515">
    <property type="protein sequence ID" value="BAF73646.1"/>
    <property type="molecule type" value="Genomic_DNA"/>
</dbReference>
<keyword evidence="1" id="KW-0472">Membrane</keyword>
<feature type="transmembrane region" description="Helical" evidence="1">
    <location>
        <begin position="54"/>
        <end position="76"/>
    </location>
</feature>
<keyword evidence="2" id="KW-0496">Mitochondrion</keyword>
<protein>
    <submittedName>
        <fullName evidence="2">NADH dehydrogenase subunit 6</fullName>
    </submittedName>
</protein>
<dbReference type="AlphaFoldDB" id="A7BG43"/>
<name>A7BG43_9MOLL</name>
<proteinExistence type="predicted"/>
<keyword evidence="1" id="KW-0812">Transmembrane</keyword>
<feature type="transmembrane region" description="Helical" evidence="1">
    <location>
        <begin position="82"/>
        <end position="100"/>
    </location>
</feature>
<organism evidence="2">
    <name type="scientific">Vampyroteuthis infernalis</name>
    <dbReference type="NCBI Taxonomy" id="55288"/>
    <lineage>
        <taxon>Eukaryota</taxon>
        <taxon>Metazoa</taxon>
        <taxon>Spiralia</taxon>
        <taxon>Lophotrochozoa</taxon>
        <taxon>Mollusca</taxon>
        <taxon>Cephalopoda</taxon>
        <taxon>Coleoidea</taxon>
        <taxon>Octopodiformes</taxon>
        <taxon>Vampyromorpha</taxon>
        <taxon>Vampyroteuthidae</taxon>
        <taxon>Vampyroteuthis</taxon>
    </lineage>
</organism>
<evidence type="ECO:0000313" key="2">
    <source>
        <dbReference type="EMBL" id="BAF73646.1"/>
    </source>
</evidence>
<geneLocation type="mitochondrion" evidence="2"/>
<gene>
    <name evidence="2" type="primary">nad6</name>
</gene>
<feature type="transmembrane region" description="Helical" evidence="1">
    <location>
        <begin position="137"/>
        <end position="158"/>
    </location>
</feature>